<evidence type="ECO:0000313" key="2">
    <source>
        <dbReference type="Proteomes" id="UP000824469"/>
    </source>
</evidence>
<accession>A0AA38GY11</accession>
<dbReference type="Proteomes" id="UP000824469">
    <property type="component" value="Unassembled WGS sequence"/>
</dbReference>
<gene>
    <name evidence="1" type="ORF">KI387_003677</name>
</gene>
<protein>
    <submittedName>
        <fullName evidence="1">Uncharacterized protein</fullName>
    </submittedName>
</protein>
<comment type="caution">
    <text evidence="1">The sequence shown here is derived from an EMBL/GenBank/DDBJ whole genome shotgun (WGS) entry which is preliminary data.</text>
</comment>
<feature type="non-terminal residue" evidence="1">
    <location>
        <position position="55"/>
    </location>
</feature>
<evidence type="ECO:0000313" key="1">
    <source>
        <dbReference type="EMBL" id="KAH9331569.1"/>
    </source>
</evidence>
<feature type="non-terminal residue" evidence="1">
    <location>
        <position position="1"/>
    </location>
</feature>
<reference evidence="1 2" key="1">
    <citation type="journal article" date="2021" name="Nat. Plants">
        <title>The Taxus genome provides insights into paclitaxel biosynthesis.</title>
        <authorList>
            <person name="Xiong X."/>
            <person name="Gou J."/>
            <person name="Liao Q."/>
            <person name="Li Y."/>
            <person name="Zhou Q."/>
            <person name="Bi G."/>
            <person name="Li C."/>
            <person name="Du R."/>
            <person name="Wang X."/>
            <person name="Sun T."/>
            <person name="Guo L."/>
            <person name="Liang H."/>
            <person name="Lu P."/>
            <person name="Wu Y."/>
            <person name="Zhang Z."/>
            <person name="Ro D.K."/>
            <person name="Shang Y."/>
            <person name="Huang S."/>
            <person name="Yan J."/>
        </authorList>
    </citation>
    <scope>NUCLEOTIDE SEQUENCE [LARGE SCALE GENOMIC DNA]</scope>
    <source>
        <strain evidence="1">Ta-2019</strain>
    </source>
</reference>
<dbReference type="EMBL" id="JAHRHJ020000001">
    <property type="protein sequence ID" value="KAH9331569.1"/>
    <property type="molecule type" value="Genomic_DNA"/>
</dbReference>
<name>A0AA38GY11_TAXCH</name>
<keyword evidence="2" id="KW-1185">Reference proteome</keyword>
<dbReference type="AlphaFoldDB" id="A0AA38GY11"/>
<organism evidence="1 2">
    <name type="scientific">Taxus chinensis</name>
    <name type="common">Chinese yew</name>
    <name type="synonym">Taxus wallichiana var. chinensis</name>
    <dbReference type="NCBI Taxonomy" id="29808"/>
    <lineage>
        <taxon>Eukaryota</taxon>
        <taxon>Viridiplantae</taxon>
        <taxon>Streptophyta</taxon>
        <taxon>Embryophyta</taxon>
        <taxon>Tracheophyta</taxon>
        <taxon>Spermatophyta</taxon>
        <taxon>Pinopsida</taxon>
        <taxon>Pinidae</taxon>
        <taxon>Conifers II</taxon>
        <taxon>Cupressales</taxon>
        <taxon>Taxaceae</taxon>
        <taxon>Taxus</taxon>
    </lineage>
</organism>
<proteinExistence type="predicted"/>
<sequence>TKHTMMTCVERDSDDVESGIELGMMEILTPDDRVSGVMDVGVTSSVAHEIVTKIG</sequence>